<dbReference type="Proteomes" id="UP001597260">
    <property type="component" value="Unassembled WGS sequence"/>
</dbReference>
<evidence type="ECO:0000256" key="2">
    <source>
        <dbReference type="SAM" id="SignalP"/>
    </source>
</evidence>
<sequence length="558" mass="60389">MRTTGYPSALAAVLAGLIVTTTATAAPAAGGKEARMDSNDSAVVRTEGGPVRGRLTGEHRKFQGIPYAAPPTGELRWRAPQPVVPWRTPRDATEPGSPCPQLPSSYADVRSVDEDCLFLNVTAPRDAPRGTRRPVMVWIHGDGAVGAGHFFDADRLAADGDTVVVTINYRLGVFGGFGLPGLTGSGTFGLQDQQAALRWVRRNIAAFGGDPRNVTLFGVSYGATATTAHLTAPGSEGLFDRAIVESGFALMDMPAESMHPGGEALPWWAWRPESEVAGIGAWVAGELGCDPADPVRALACLRALPVEKLLEFPQVMNIFQSMAYGGRTLPELPAQALRAGRFHRVPVVSGATRDEHRTFVGLFRVLADQPVSAADYPKLLARAFGAEQVPMIMRSYPLTDAESPSLTWARVLTDRLWAKSTFEQNQLFATRMPTYAYEFADPTPPVSLPFPPDFPPGAYHAADTAYVFRDEQFTSAASPGQLRLSDRMIRYWSNFARTGDPNGPGLPRWSRFDGRQPVPYVQSLAPDHLGPVDYAAEHRLDVWTDPYRPGTDTGTDGS</sequence>
<dbReference type="InterPro" id="IPR029058">
    <property type="entry name" value="AB_hydrolase_fold"/>
</dbReference>
<dbReference type="InterPro" id="IPR002018">
    <property type="entry name" value="CarbesteraseB"/>
</dbReference>
<evidence type="ECO:0000259" key="3">
    <source>
        <dbReference type="Pfam" id="PF00135"/>
    </source>
</evidence>
<keyword evidence="2" id="KW-0732">Signal</keyword>
<dbReference type="PANTHER" id="PTHR11559">
    <property type="entry name" value="CARBOXYLESTERASE"/>
    <property type="match status" value="1"/>
</dbReference>
<keyword evidence="5" id="KW-1185">Reference proteome</keyword>
<evidence type="ECO:0000313" key="4">
    <source>
        <dbReference type="EMBL" id="MFD1320518.1"/>
    </source>
</evidence>
<feature type="region of interest" description="Disordered" evidence="1">
    <location>
        <begin position="28"/>
        <end position="52"/>
    </location>
</feature>
<name>A0ABW3Y9R6_9ACTN</name>
<dbReference type="SUPFAM" id="SSF53474">
    <property type="entry name" value="alpha/beta-Hydrolases"/>
    <property type="match status" value="1"/>
</dbReference>
<dbReference type="Pfam" id="PF00135">
    <property type="entry name" value="COesterase"/>
    <property type="match status" value="1"/>
</dbReference>
<dbReference type="InterPro" id="IPR050309">
    <property type="entry name" value="Type-B_Carboxylest/Lipase"/>
</dbReference>
<gene>
    <name evidence="4" type="ORF">ACFQ4H_05360</name>
</gene>
<feature type="domain" description="Carboxylesterase type B" evidence="3">
    <location>
        <begin position="41"/>
        <end position="521"/>
    </location>
</feature>
<protein>
    <submittedName>
        <fullName evidence="4">Carboxylesterase/lipase family protein</fullName>
    </submittedName>
</protein>
<reference evidence="5" key="1">
    <citation type="journal article" date="2019" name="Int. J. Syst. Evol. Microbiol.">
        <title>The Global Catalogue of Microorganisms (GCM) 10K type strain sequencing project: providing services to taxonomists for standard genome sequencing and annotation.</title>
        <authorList>
            <consortium name="The Broad Institute Genomics Platform"/>
            <consortium name="The Broad Institute Genome Sequencing Center for Infectious Disease"/>
            <person name="Wu L."/>
            <person name="Ma J."/>
        </authorList>
    </citation>
    <scope>NUCLEOTIDE SEQUENCE [LARGE SCALE GENOMIC DNA]</scope>
    <source>
        <strain evidence="5">JCM 31037</strain>
    </source>
</reference>
<evidence type="ECO:0000313" key="5">
    <source>
        <dbReference type="Proteomes" id="UP001597260"/>
    </source>
</evidence>
<accession>A0ABW3Y9R6</accession>
<dbReference type="RefSeq" id="WP_377567569.1">
    <property type="nucleotide sequence ID" value="NZ_JBHTMP010000005.1"/>
</dbReference>
<dbReference type="EMBL" id="JBHTMP010000005">
    <property type="protein sequence ID" value="MFD1320518.1"/>
    <property type="molecule type" value="Genomic_DNA"/>
</dbReference>
<feature type="chain" id="PRO_5046008050" evidence="2">
    <location>
        <begin position="26"/>
        <end position="558"/>
    </location>
</feature>
<feature type="signal peptide" evidence="2">
    <location>
        <begin position="1"/>
        <end position="25"/>
    </location>
</feature>
<comment type="caution">
    <text evidence="4">The sequence shown here is derived from an EMBL/GenBank/DDBJ whole genome shotgun (WGS) entry which is preliminary data.</text>
</comment>
<evidence type="ECO:0000256" key="1">
    <source>
        <dbReference type="SAM" id="MobiDB-lite"/>
    </source>
</evidence>
<organism evidence="4 5">
    <name type="scientific">Micromonospora sonneratiae</name>
    <dbReference type="NCBI Taxonomy" id="1184706"/>
    <lineage>
        <taxon>Bacteria</taxon>
        <taxon>Bacillati</taxon>
        <taxon>Actinomycetota</taxon>
        <taxon>Actinomycetes</taxon>
        <taxon>Micromonosporales</taxon>
        <taxon>Micromonosporaceae</taxon>
        <taxon>Micromonospora</taxon>
    </lineage>
</organism>
<dbReference type="Gene3D" id="3.40.50.1820">
    <property type="entry name" value="alpha/beta hydrolase"/>
    <property type="match status" value="1"/>
</dbReference>
<proteinExistence type="predicted"/>